<keyword evidence="1" id="KW-0245">EGF-like domain</keyword>
<reference evidence="8" key="3">
    <citation type="submission" date="2015-06" db="UniProtKB">
        <authorList>
            <consortium name="EnsemblMetazoa"/>
        </authorList>
    </citation>
    <scope>IDENTIFICATION</scope>
</reference>
<reference evidence="9" key="1">
    <citation type="submission" date="2012-12" db="EMBL/GenBank/DDBJ databases">
        <authorList>
            <person name="Hellsten U."/>
            <person name="Grimwood J."/>
            <person name="Chapman J.A."/>
            <person name="Shapiro H."/>
            <person name="Aerts A."/>
            <person name="Otillar R.P."/>
            <person name="Terry A.Y."/>
            <person name="Boore J.L."/>
            <person name="Simakov O."/>
            <person name="Marletaz F."/>
            <person name="Cho S.-J."/>
            <person name="Edsinger-Gonzales E."/>
            <person name="Havlak P."/>
            <person name="Kuo D.-H."/>
            <person name="Larsson T."/>
            <person name="Lv J."/>
            <person name="Arendt D."/>
            <person name="Savage R."/>
            <person name="Osoegawa K."/>
            <person name="de Jong P."/>
            <person name="Lindberg D.R."/>
            <person name="Seaver E.C."/>
            <person name="Weisblat D.A."/>
            <person name="Putnam N.H."/>
            <person name="Grigoriev I.V."/>
            <person name="Rokhsar D.S."/>
        </authorList>
    </citation>
    <scope>NUCLEOTIDE SEQUENCE</scope>
</reference>
<feature type="compositionally biased region" description="Basic residues" evidence="4">
    <location>
        <begin position="134"/>
        <end position="144"/>
    </location>
</feature>
<feature type="compositionally biased region" description="Acidic residues" evidence="4">
    <location>
        <begin position="700"/>
        <end position="711"/>
    </location>
</feature>
<reference evidence="7 9" key="2">
    <citation type="journal article" date="2013" name="Nature">
        <title>Insights into bilaterian evolution from three spiralian genomes.</title>
        <authorList>
            <person name="Simakov O."/>
            <person name="Marletaz F."/>
            <person name="Cho S.J."/>
            <person name="Edsinger-Gonzales E."/>
            <person name="Havlak P."/>
            <person name="Hellsten U."/>
            <person name="Kuo D.H."/>
            <person name="Larsson T."/>
            <person name="Lv J."/>
            <person name="Arendt D."/>
            <person name="Savage R."/>
            <person name="Osoegawa K."/>
            <person name="de Jong P."/>
            <person name="Grimwood J."/>
            <person name="Chapman J.A."/>
            <person name="Shapiro H."/>
            <person name="Aerts A."/>
            <person name="Otillar R.P."/>
            <person name="Terry A.Y."/>
            <person name="Boore J.L."/>
            <person name="Grigoriev I.V."/>
            <person name="Lindberg D.R."/>
            <person name="Seaver E.C."/>
            <person name="Weisblat D.A."/>
            <person name="Putnam N.H."/>
            <person name="Rokhsar D.S."/>
        </authorList>
    </citation>
    <scope>NUCLEOTIDE SEQUENCE</scope>
</reference>
<dbReference type="Proteomes" id="UP000015101">
    <property type="component" value="Unassembled WGS sequence"/>
</dbReference>
<feature type="compositionally biased region" description="Low complexity" evidence="4">
    <location>
        <begin position="291"/>
        <end position="315"/>
    </location>
</feature>
<evidence type="ECO:0000256" key="2">
    <source>
        <dbReference type="ARBA" id="ARBA00023157"/>
    </source>
</evidence>
<feature type="domain" description="EGF-like calcium-binding" evidence="6">
    <location>
        <begin position="89"/>
        <end position="128"/>
    </location>
</feature>
<dbReference type="EMBL" id="KB097639">
    <property type="protein sequence ID" value="ESN93009.1"/>
    <property type="molecule type" value="Genomic_DNA"/>
</dbReference>
<dbReference type="RefSeq" id="XP_009029276.1">
    <property type="nucleotide sequence ID" value="XM_009031028.1"/>
</dbReference>
<keyword evidence="5" id="KW-1133">Transmembrane helix</keyword>
<dbReference type="GO" id="GO:0005615">
    <property type="term" value="C:extracellular space"/>
    <property type="evidence" value="ECO:0000318"/>
    <property type="project" value="GO_Central"/>
</dbReference>
<feature type="region of interest" description="Disordered" evidence="4">
    <location>
        <begin position="675"/>
        <end position="726"/>
    </location>
</feature>
<dbReference type="CTD" id="20200880"/>
<organism evidence="8 9">
    <name type="scientific">Helobdella robusta</name>
    <name type="common">Californian leech</name>
    <dbReference type="NCBI Taxonomy" id="6412"/>
    <lineage>
        <taxon>Eukaryota</taxon>
        <taxon>Metazoa</taxon>
        <taxon>Spiralia</taxon>
        <taxon>Lophotrochozoa</taxon>
        <taxon>Annelida</taxon>
        <taxon>Clitellata</taxon>
        <taxon>Hirudinea</taxon>
        <taxon>Rhynchobdellida</taxon>
        <taxon>Glossiphoniidae</taxon>
        <taxon>Helobdella</taxon>
    </lineage>
</organism>
<name>T1EWD0_HELRO</name>
<feature type="region of interest" description="Disordered" evidence="4">
    <location>
        <begin position="400"/>
        <end position="437"/>
    </location>
</feature>
<dbReference type="InterPro" id="IPR018097">
    <property type="entry name" value="EGF_Ca-bd_CS"/>
</dbReference>
<feature type="compositionally biased region" description="Low complexity" evidence="4">
    <location>
        <begin position="251"/>
        <end position="266"/>
    </location>
</feature>
<feature type="region of interest" description="Disordered" evidence="4">
    <location>
        <begin position="251"/>
        <end position="318"/>
    </location>
</feature>
<feature type="compositionally biased region" description="Basic and acidic residues" evidence="4">
    <location>
        <begin position="622"/>
        <end position="635"/>
    </location>
</feature>
<dbReference type="PANTHER" id="PTHR24042:SF5">
    <property type="entry name" value="EGF-LIKE CALCIUM-BINDING DOMAIN-CONTAINING PROTEIN"/>
    <property type="match status" value="1"/>
</dbReference>
<dbReference type="InterPro" id="IPR049883">
    <property type="entry name" value="NOTCH1_EGF-like"/>
</dbReference>
<dbReference type="SMART" id="SM00179">
    <property type="entry name" value="EGF_CA"/>
    <property type="match status" value="1"/>
</dbReference>
<feature type="region of interest" description="Disordered" evidence="4">
    <location>
        <begin position="622"/>
        <end position="642"/>
    </location>
</feature>
<evidence type="ECO:0000259" key="6">
    <source>
        <dbReference type="SMART" id="SM00179"/>
    </source>
</evidence>
<evidence type="ECO:0000256" key="1">
    <source>
        <dbReference type="ARBA" id="ARBA00022536"/>
    </source>
</evidence>
<dbReference type="InterPro" id="IPR001881">
    <property type="entry name" value="EGF-like_Ca-bd_dom"/>
</dbReference>
<keyword evidence="3" id="KW-0325">Glycoprotein</keyword>
<protein>
    <recommendedName>
        <fullName evidence="6">EGF-like calcium-binding domain-containing protein</fullName>
    </recommendedName>
</protein>
<dbReference type="KEGG" id="hro:HELRODRAFT_165164"/>
<dbReference type="HOGENOM" id="CLU_381435_0_0_1"/>
<dbReference type="EnsemblMetazoa" id="HelroT165164">
    <property type="protein sequence ID" value="HelroP165164"/>
    <property type="gene ID" value="HelroG165164"/>
</dbReference>
<dbReference type="PROSITE" id="PS01187">
    <property type="entry name" value="EGF_CA"/>
    <property type="match status" value="1"/>
</dbReference>
<accession>T1EWD0</accession>
<keyword evidence="5" id="KW-0472">Membrane</keyword>
<keyword evidence="2" id="KW-1015">Disulfide bond</keyword>
<dbReference type="GO" id="GO:0005509">
    <property type="term" value="F:calcium ion binding"/>
    <property type="evidence" value="ECO:0007669"/>
    <property type="project" value="InterPro"/>
</dbReference>
<evidence type="ECO:0000313" key="8">
    <source>
        <dbReference type="EnsemblMetazoa" id="HelroP165164"/>
    </source>
</evidence>
<evidence type="ECO:0000313" key="9">
    <source>
        <dbReference type="Proteomes" id="UP000015101"/>
    </source>
</evidence>
<proteinExistence type="predicted"/>
<dbReference type="Gene3D" id="2.10.25.10">
    <property type="entry name" value="Laminin"/>
    <property type="match status" value="1"/>
</dbReference>
<feature type="compositionally biased region" description="Basic and acidic residues" evidence="4">
    <location>
        <begin position="716"/>
        <end position="726"/>
    </location>
</feature>
<dbReference type="InterPro" id="IPR051586">
    <property type="entry name" value="PKC-binding_NELL"/>
</dbReference>
<dbReference type="EMBL" id="AMQM01001963">
    <property type="status" value="NOT_ANNOTATED_CDS"/>
    <property type="molecule type" value="Genomic_DNA"/>
</dbReference>
<feature type="transmembrane region" description="Helical" evidence="5">
    <location>
        <begin position="527"/>
        <end position="549"/>
    </location>
</feature>
<evidence type="ECO:0000256" key="3">
    <source>
        <dbReference type="ARBA" id="ARBA00023180"/>
    </source>
</evidence>
<feature type="compositionally biased region" description="Polar residues" evidence="4">
    <location>
        <begin position="147"/>
        <end position="160"/>
    </location>
</feature>
<gene>
    <name evidence="8" type="primary">20200880</name>
    <name evidence="7" type="ORF">HELRODRAFT_165164</name>
</gene>
<dbReference type="Pfam" id="PF07645">
    <property type="entry name" value="EGF_CA"/>
    <property type="match status" value="1"/>
</dbReference>
<evidence type="ECO:0000256" key="4">
    <source>
        <dbReference type="SAM" id="MobiDB-lite"/>
    </source>
</evidence>
<keyword evidence="5" id="KW-0812">Transmembrane</keyword>
<dbReference type="GO" id="GO:0008201">
    <property type="term" value="F:heparin binding"/>
    <property type="evidence" value="ECO:0000318"/>
    <property type="project" value="GO_Central"/>
</dbReference>
<evidence type="ECO:0000256" key="5">
    <source>
        <dbReference type="SAM" id="Phobius"/>
    </source>
</evidence>
<feature type="compositionally biased region" description="Low complexity" evidence="4">
    <location>
        <begin position="161"/>
        <end position="174"/>
    </location>
</feature>
<dbReference type="CDD" id="cd00054">
    <property type="entry name" value="EGF_CA"/>
    <property type="match status" value="1"/>
</dbReference>
<sequence>MFANNIGANSFLFTGNNSNLITSNLSLLSGSFTTEKVSTTKNETKNEVIDQLKLRSSFVGMKRGCLMEPDVCEAASSYCFGVKCHCKRDIDECSSNAAKCAKNVSKCVNTPGDYTCTCFPEQDKLSDLKVIHPPSKKSTLKQKPSKIFNNKNKTTVNKGRSSNSSSGINSSSSGSNGGHRVGMKHKINSKYKLTRSEFMTQRVLLPKDKRPIEPPRKIKTLYNMLEAAKQKVADEKAAELAVLFGVKKTASTRAAGATRTSHSSATNTSSGTVRSSIKNSSGKNRYTGQRSSDSFAVSGVSSGSGGSNYVSSSPSDISLDDNSIKQTGYLASGSRVKRFNNLRRGKNNLKPENIAIGDVSRSVSNISSDVKSRSTSIKVKSDQKALKTSDVRLLNVQSGKFNDGETKENNIGNKSVHKQESGKNYGKKQNNGGGYGVKGRSLQTSMKKVDSSDDHHHRCLLKPNKCNENSSICVLDGCQCLAGFREVPGNLYACEDIDECADGESLCDTRFSTCLNIPVSPWSVRTVMGSVCLVISVLALFIILLIFGLRLKHDSEKSVYSKKFRLKKLREAKDRKEFLKIFKENSLLIYYQASLGYRSARKVEKELVEMVKIMEERNKTNLSRSDRYRDGRENVSRPNQTTKLKTDDYNIKEEEQIKSVIWLLEKMKKINERNLKRKRRKKKRWSDSAGHDAGGGDGDAGNDDDVDDDESVVLLNEHEGGRTNYR</sequence>
<feature type="compositionally biased region" description="Basic residues" evidence="4">
    <location>
        <begin position="675"/>
        <end position="684"/>
    </location>
</feature>
<dbReference type="AlphaFoldDB" id="T1EWD0"/>
<dbReference type="GeneID" id="20200880"/>
<feature type="compositionally biased region" description="Polar residues" evidence="4">
    <location>
        <begin position="267"/>
        <end position="290"/>
    </location>
</feature>
<dbReference type="PANTHER" id="PTHR24042">
    <property type="entry name" value="NEL HOMOLOG"/>
    <property type="match status" value="1"/>
</dbReference>
<dbReference type="InParanoid" id="T1EWD0"/>
<keyword evidence="9" id="KW-1185">Reference proteome</keyword>
<feature type="region of interest" description="Disordered" evidence="4">
    <location>
        <begin position="133"/>
        <end position="182"/>
    </location>
</feature>
<evidence type="ECO:0000313" key="7">
    <source>
        <dbReference type="EMBL" id="ESN93009.1"/>
    </source>
</evidence>